<dbReference type="InterPro" id="IPR027417">
    <property type="entry name" value="P-loop_NTPase"/>
</dbReference>
<evidence type="ECO:0000256" key="6">
    <source>
        <dbReference type="SAM" id="Phobius"/>
    </source>
</evidence>
<dbReference type="InterPro" id="IPR003439">
    <property type="entry name" value="ABC_transporter-like_ATP-bd"/>
</dbReference>
<dbReference type="InterPro" id="IPR011527">
    <property type="entry name" value="ABC1_TM_dom"/>
</dbReference>
<dbReference type="AlphaFoldDB" id="A0A7W3P5D7"/>
<feature type="domain" description="ABC transmembrane type-1" evidence="8">
    <location>
        <begin position="72"/>
        <end position="353"/>
    </location>
</feature>
<dbReference type="EMBL" id="JACGWT010000002">
    <property type="protein sequence ID" value="MBA8793861.1"/>
    <property type="molecule type" value="Genomic_DNA"/>
</dbReference>
<feature type="region of interest" description="Disordered" evidence="5">
    <location>
        <begin position="1"/>
        <end position="52"/>
    </location>
</feature>
<dbReference type="InterPro" id="IPR036640">
    <property type="entry name" value="ABC1_TM_sf"/>
</dbReference>
<comment type="subcellular location">
    <subcellularLocation>
        <location evidence="1">Cell membrane</location>
        <topology evidence="1">Multi-pass membrane protein</topology>
    </subcellularLocation>
</comment>
<dbReference type="PANTHER" id="PTHR43394">
    <property type="entry name" value="ATP-DEPENDENT PERMEASE MDL1, MITOCHONDRIAL"/>
    <property type="match status" value="1"/>
</dbReference>
<feature type="transmembrane region" description="Helical" evidence="6">
    <location>
        <begin position="326"/>
        <end position="345"/>
    </location>
</feature>
<keyword evidence="3 6" id="KW-1133">Transmembrane helix</keyword>
<dbReference type="CDD" id="cd07346">
    <property type="entry name" value="ABC_6TM_exporters"/>
    <property type="match status" value="1"/>
</dbReference>
<evidence type="ECO:0000313" key="9">
    <source>
        <dbReference type="EMBL" id="MBA8793861.1"/>
    </source>
</evidence>
<dbReference type="SUPFAM" id="SSF90123">
    <property type="entry name" value="ABC transporter transmembrane region"/>
    <property type="match status" value="1"/>
</dbReference>
<evidence type="ECO:0000259" key="8">
    <source>
        <dbReference type="PROSITE" id="PS50929"/>
    </source>
</evidence>
<reference evidence="9 10" key="1">
    <citation type="submission" date="2020-07" db="EMBL/GenBank/DDBJ databases">
        <title>Sequencing the genomes of 1000 actinobacteria strains.</title>
        <authorList>
            <person name="Klenk H.-P."/>
        </authorList>
    </citation>
    <scope>NUCLEOTIDE SEQUENCE [LARGE SCALE GENOMIC DNA]</scope>
    <source>
        <strain evidence="9 10">DSM 100723</strain>
    </source>
</reference>
<dbReference type="PANTHER" id="PTHR43394:SF1">
    <property type="entry name" value="ATP-BINDING CASSETTE SUB-FAMILY B MEMBER 10, MITOCHONDRIAL"/>
    <property type="match status" value="1"/>
</dbReference>
<gene>
    <name evidence="9" type="ORF">FHX74_001466</name>
</gene>
<evidence type="ECO:0000256" key="4">
    <source>
        <dbReference type="ARBA" id="ARBA00023136"/>
    </source>
</evidence>
<comment type="caution">
    <text evidence="9">The sequence shown here is derived from an EMBL/GenBank/DDBJ whole genome shotgun (WGS) entry which is preliminary data.</text>
</comment>
<dbReference type="PROSITE" id="PS50893">
    <property type="entry name" value="ABC_TRANSPORTER_2"/>
    <property type="match status" value="1"/>
</dbReference>
<feature type="compositionally biased region" description="Basic and acidic residues" evidence="5">
    <location>
        <begin position="685"/>
        <end position="695"/>
    </location>
</feature>
<name>A0A7W3P5D7_9ACTN</name>
<dbReference type="Pfam" id="PF00005">
    <property type="entry name" value="ABC_tran"/>
    <property type="match status" value="1"/>
</dbReference>
<feature type="domain" description="ABC transporter" evidence="7">
    <location>
        <begin position="372"/>
        <end position="646"/>
    </location>
</feature>
<proteinExistence type="predicted"/>
<dbReference type="GO" id="GO:0016887">
    <property type="term" value="F:ATP hydrolysis activity"/>
    <property type="evidence" value="ECO:0007669"/>
    <property type="project" value="InterPro"/>
</dbReference>
<feature type="region of interest" description="Disordered" evidence="5">
    <location>
        <begin position="649"/>
        <end position="695"/>
    </location>
</feature>
<dbReference type="Proteomes" id="UP000523079">
    <property type="component" value="Unassembled WGS sequence"/>
</dbReference>
<dbReference type="GO" id="GO:0005524">
    <property type="term" value="F:ATP binding"/>
    <property type="evidence" value="ECO:0007669"/>
    <property type="project" value="InterPro"/>
</dbReference>
<organism evidence="9 10">
    <name type="scientific">Microlunatus kandeliicorticis</name>
    <dbReference type="NCBI Taxonomy" id="1759536"/>
    <lineage>
        <taxon>Bacteria</taxon>
        <taxon>Bacillati</taxon>
        <taxon>Actinomycetota</taxon>
        <taxon>Actinomycetes</taxon>
        <taxon>Propionibacteriales</taxon>
        <taxon>Propionibacteriaceae</taxon>
        <taxon>Microlunatus</taxon>
    </lineage>
</organism>
<protein>
    <submittedName>
        <fullName evidence="9">ABC-type multidrug transport system fused ATPase/permease subunit</fullName>
    </submittedName>
</protein>
<dbReference type="Gene3D" id="3.40.50.300">
    <property type="entry name" value="P-loop containing nucleotide triphosphate hydrolases"/>
    <property type="match status" value="1"/>
</dbReference>
<evidence type="ECO:0000256" key="3">
    <source>
        <dbReference type="ARBA" id="ARBA00022989"/>
    </source>
</evidence>
<dbReference type="RefSeq" id="WP_182559411.1">
    <property type="nucleotide sequence ID" value="NZ_JACGWT010000002.1"/>
</dbReference>
<dbReference type="Gene3D" id="1.20.1560.10">
    <property type="entry name" value="ABC transporter type 1, transmembrane domain"/>
    <property type="match status" value="1"/>
</dbReference>
<accession>A0A7W3P5D7</accession>
<keyword evidence="10" id="KW-1185">Reference proteome</keyword>
<feature type="transmembrane region" description="Helical" evidence="6">
    <location>
        <begin position="108"/>
        <end position="133"/>
    </location>
</feature>
<keyword evidence="4 6" id="KW-0472">Membrane</keyword>
<evidence type="ECO:0000256" key="2">
    <source>
        <dbReference type="ARBA" id="ARBA00022692"/>
    </source>
</evidence>
<evidence type="ECO:0000259" key="7">
    <source>
        <dbReference type="PROSITE" id="PS50893"/>
    </source>
</evidence>
<dbReference type="GO" id="GO:0015421">
    <property type="term" value="F:ABC-type oligopeptide transporter activity"/>
    <property type="evidence" value="ECO:0007669"/>
    <property type="project" value="TreeGrafter"/>
</dbReference>
<evidence type="ECO:0000256" key="5">
    <source>
        <dbReference type="SAM" id="MobiDB-lite"/>
    </source>
</evidence>
<dbReference type="GO" id="GO:0005886">
    <property type="term" value="C:plasma membrane"/>
    <property type="evidence" value="ECO:0007669"/>
    <property type="project" value="UniProtKB-SubCell"/>
</dbReference>
<sequence length="695" mass="74479">MQDFPPTVADFRAAPTASDAVGALDPARSRSGRGPEERRGRAARRPSDGQPDLTSPTRFLLWLLGQQRGVLITGSVLAVIWFLPGTVGPFLVGRAVDAGITGGDTGALIMWSGLLLVVMVIAAVFGIVGHTVIVRGWLIAMFRTIKLVNRKGNQLGHILPQRTPTGEVLSVASGDSDQFGAMTEITSRVFGSTVAFLVIAGIVLSTSVPLGLIVLLGAPILVLASVPLLRPMHRSQAIERDRNSTLTSQATDIVAGLRILRGVGGEATFGRNYADQSQKVRQAGVRAGLWQSVSDAASVLFSGLFLVGLTWAGAHEVLAGNLSVGSLISFFGYALFLVVPIQTLFEFAQKWVRAMVSATKAVAVFEQQPPWTDREDPLPLPTGAPLVEERSGFLAEPGRLTVVVSGQPDESAALADRLGRYLTVERDPVSLEIDEKAKGRQAKRLRQQRLAELRELAARDREAAGGTWGVRLGSVDLGDAALADVRATILVSDTGSRVFAGTLQDLIDPHHRLSREQAEEALRIASAEDVWDALPEGWQSRIDEGGRGLSGGQRQRLVLARALAADPEVLVLVEPTSAVDAHTEARIAERLAEHRRGRTTVIVTVSPLVLHHADRVLFYEDGRVTARGRHAELLATHPAYRRVAGRSLDDEALPGPADALDDPPAEPALVTGEPGTDGHHHARSAARDEERKSDD</sequence>
<dbReference type="PROSITE" id="PS50929">
    <property type="entry name" value="ABC_TM1F"/>
    <property type="match status" value="1"/>
</dbReference>
<feature type="transmembrane region" description="Helical" evidence="6">
    <location>
        <begin position="70"/>
        <end position="96"/>
    </location>
</feature>
<dbReference type="SUPFAM" id="SSF52540">
    <property type="entry name" value="P-loop containing nucleoside triphosphate hydrolases"/>
    <property type="match status" value="1"/>
</dbReference>
<feature type="transmembrane region" description="Helical" evidence="6">
    <location>
        <begin position="296"/>
        <end position="314"/>
    </location>
</feature>
<dbReference type="Pfam" id="PF00664">
    <property type="entry name" value="ABC_membrane"/>
    <property type="match status" value="1"/>
</dbReference>
<evidence type="ECO:0000313" key="10">
    <source>
        <dbReference type="Proteomes" id="UP000523079"/>
    </source>
</evidence>
<dbReference type="InterPro" id="IPR017871">
    <property type="entry name" value="ABC_transporter-like_CS"/>
</dbReference>
<dbReference type="InterPro" id="IPR039421">
    <property type="entry name" value="Type_1_exporter"/>
</dbReference>
<keyword evidence="2 6" id="KW-0812">Transmembrane</keyword>
<dbReference type="PROSITE" id="PS00211">
    <property type="entry name" value="ABC_TRANSPORTER_1"/>
    <property type="match status" value="1"/>
</dbReference>
<evidence type="ECO:0000256" key="1">
    <source>
        <dbReference type="ARBA" id="ARBA00004651"/>
    </source>
</evidence>